<feature type="compositionally biased region" description="Polar residues" evidence="1">
    <location>
        <begin position="1"/>
        <end position="17"/>
    </location>
</feature>
<dbReference type="EMBL" id="SRLO01000639">
    <property type="protein sequence ID" value="TNN49858.1"/>
    <property type="molecule type" value="Genomic_DNA"/>
</dbReference>
<evidence type="ECO:0000313" key="2">
    <source>
        <dbReference type="EMBL" id="TNN49858.1"/>
    </source>
</evidence>
<keyword evidence="3" id="KW-1185">Reference proteome</keyword>
<comment type="caution">
    <text evidence="2">The sequence shown here is derived from an EMBL/GenBank/DDBJ whole genome shotgun (WGS) entry which is preliminary data.</text>
</comment>
<feature type="region of interest" description="Disordered" evidence="1">
    <location>
        <begin position="1"/>
        <end position="103"/>
    </location>
</feature>
<name>A0A4Z2G8P0_9TELE</name>
<feature type="compositionally biased region" description="Pro residues" evidence="1">
    <location>
        <begin position="55"/>
        <end position="68"/>
    </location>
</feature>
<organism evidence="2 3">
    <name type="scientific">Liparis tanakae</name>
    <name type="common">Tanaka's snailfish</name>
    <dbReference type="NCBI Taxonomy" id="230148"/>
    <lineage>
        <taxon>Eukaryota</taxon>
        <taxon>Metazoa</taxon>
        <taxon>Chordata</taxon>
        <taxon>Craniata</taxon>
        <taxon>Vertebrata</taxon>
        <taxon>Euteleostomi</taxon>
        <taxon>Actinopterygii</taxon>
        <taxon>Neopterygii</taxon>
        <taxon>Teleostei</taxon>
        <taxon>Neoteleostei</taxon>
        <taxon>Acanthomorphata</taxon>
        <taxon>Eupercaria</taxon>
        <taxon>Perciformes</taxon>
        <taxon>Cottioidei</taxon>
        <taxon>Cottales</taxon>
        <taxon>Liparidae</taxon>
        <taxon>Liparis</taxon>
    </lineage>
</organism>
<gene>
    <name evidence="2" type="ORF">EYF80_039951</name>
</gene>
<reference evidence="2 3" key="1">
    <citation type="submission" date="2019-03" db="EMBL/GenBank/DDBJ databases">
        <title>First draft genome of Liparis tanakae, snailfish: a comprehensive survey of snailfish specific genes.</title>
        <authorList>
            <person name="Kim W."/>
            <person name="Song I."/>
            <person name="Jeong J.-H."/>
            <person name="Kim D."/>
            <person name="Kim S."/>
            <person name="Ryu S."/>
            <person name="Song J.Y."/>
            <person name="Lee S.K."/>
        </authorList>
    </citation>
    <scope>NUCLEOTIDE SEQUENCE [LARGE SCALE GENOMIC DNA]</scope>
    <source>
        <tissue evidence="2">Muscle</tissue>
    </source>
</reference>
<dbReference type="AlphaFoldDB" id="A0A4Z2G8P0"/>
<sequence>MARDVNQTVSPSPSGQSRHMCVTATHLEEEETQAPGGDYDGAPGLPTAVRRRPAPTRPTPTPPTPTPPTRETRPTPTGPTRTGPQILVSDPSTGFKFEPRRLI</sequence>
<proteinExistence type="predicted"/>
<protein>
    <submittedName>
        <fullName evidence="2">Uncharacterized protein</fullName>
    </submittedName>
</protein>
<evidence type="ECO:0000256" key="1">
    <source>
        <dbReference type="SAM" id="MobiDB-lite"/>
    </source>
</evidence>
<evidence type="ECO:0000313" key="3">
    <source>
        <dbReference type="Proteomes" id="UP000314294"/>
    </source>
</evidence>
<accession>A0A4Z2G8P0</accession>
<dbReference type="Proteomes" id="UP000314294">
    <property type="component" value="Unassembled WGS sequence"/>
</dbReference>
<feature type="compositionally biased region" description="Low complexity" evidence="1">
    <location>
        <begin position="74"/>
        <end position="84"/>
    </location>
</feature>